<dbReference type="InterPro" id="IPR036864">
    <property type="entry name" value="Zn2-C6_fun-type_DNA-bd_sf"/>
</dbReference>
<evidence type="ECO:0000259" key="4">
    <source>
        <dbReference type="PROSITE" id="PS50048"/>
    </source>
</evidence>
<dbReference type="SUPFAM" id="SSF57701">
    <property type="entry name" value="Zn2/Cys6 DNA-binding domain"/>
    <property type="match status" value="1"/>
</dbReference>
<protein>
    <recommendedName>
        <fullName evidence="4">Zn(2)-C6 fungal-type domain-containing protein</fullName>
    </recommendedName>
</protein>
<dbReference type="GO" id="GO:0000981">
    <property type="term" value="F:DNA-binding transcription factor activity, RNA polymerase II-specific"/>
    <property type="evidence" value="ECO:0007669"/>
    <property type="project" value="InterPro"/>
</dbReference>
<keyword evidence="2" id="KW-0539">Nucleus</keyword>
<accession>A0AAV5QHF7</accession>
<dbReference type="GO" id="GO:0005634">
    <property type="term" value="C:nucleus"/>
    <property type="evidence" value="ECO:0007669"/>
    <property type="project" value="UniProtKB-SubCell"/>
</dbReference>
<dbReference type="EMBL" id="BTFZ01000002">
    <property type="protein sequence ID" value="GMM33900.1"/>
    <property type="molecule type" value="Genomic_DNA"/>
</dbReference>
<feature type="compositionally biased region" description="Acidic residues" evidence="3">
    <location>
        <begin position="197"/>
        <end position="211"/>
    </location>
</feature>
<dbReference type="PROSITE" id="PS50048">
    <property type="entry name" value="ZN2_CY6_FUNGAL_2"/>
    <property type="match status" value="1"/>
</dbReference>
<dbReference type="PANTHER" id="PTHR37534">
    <property type="entry name" value="TRANSCRIPTIONAL ACTIVATOR PROTEIN UGA3"/>
    <property type="match status" value="1"/>
</dbReference>
<dbReference type="RefSeq" id="XP_064850900.1">
    <property type="nucleotide sequence ID" value="XM_064994828.1"/>
</dbReference>
<feature type="domain" description="Zn(2)-C6 fungal-type" evidence="4">
    <location>
        <begin position="26"/>
        <end position="59"/>
    </location>
</feature>
<dbReference type="InterPro" id="IPR001138">
    <property type="entry name" value="Zn2Cys6_DnaBD"/>
</dbReference>
<evidence type="ECO:0000256" key="3">
    <source>
        <dbReference type="SAM" id="MobiDB-lite"/>
    </source>
</evidence>
<organism evidence="5 6">
    <name type="scientific">Saccharomycopsis crataegensis</name>
    <dbReference type="NCBI Taxonomy" id="43959"/>
    <lineage>
        <taxon>Eukaryota</taxon>
        <taxon>Fungi</taxon>
        <taxon>Dikarya</taxon>
        <taxon>Ascomycota</taxon>
        <taxon>Saccharomycotina</taxon>
        <taxon>Saccharomycetes</taxon>
        <taxon>Saccharomycopsidaceae</taxon>
        <taxon>Saccharomycopsis</taxon>
    </lineage>
</organism>
<evidence type="ECO:0000313" key="5">
    <source>
        <dbReference type="EMBL" id="GMM33900.1"/>
    </source>
</evidence>
<feature type="region of interest" description="Disordered" evidence="3">
    <location>
        <begin position="197"/>
        <end position="216"/>
    </location>
</feature>
<gene>
    <name evidence="5" type="ORF">DASC09_012250</name>
</gene>
<evidence type="ECO:0000256" key="1">
    <source>
        <dbReference type="ARBA" id="ARBA00004123"/>
    </source>
</evidence>
<dbReference type="Pfam" id="PF00172">
    <property type="entry name" value="Zn_clus"/>
    <property type="match status" value="1"/>
</dbReference>
<dbReference type="GeneID" id="90071879"/>
<proteinExistence type="predicted"/>
<feature type="compositionally biased region" description="Low complexity" evidence="3">
    <location>
        <begin position="7"/>
        <end position="16"/>
    </location>
</feature>
<dbReference type="CDD" id="cd00067">
    <property type="entry name" value="GAL4"/>
    <property type="match status" value="1"/>
</dbReference>
<comment type="caution">
    <text evidence="5">The sequence shown here is derived from an EMBL/GenBank/DDBJ whole genome shotgun (WGS) entry which is preliminary data.</text>
</comment>
<dbReference type="GO" id="GO:0045944">
    <property type="term" value="P:positive regulation of transcription by RNA polymerase II"/>
    <property type="evidence" value="ECO:0007669"/>
    <property type="project" value="TreeGrafter"/>
</dbReference>
<name>A0AAV5QHF7_9ASCO</name>
<sequence>MVPLNTPKPSSSSSSTKPKRKRSRFGCNNCKKMKIKCDEIKPQCTNCQKSKKHFNKCDYSIKLSWGGRPYKNETRKKAMRNCGFPCPENSLKETASHKPSSLSFNFETISPKKRTTAQAKAKVQISPVKYVFVSENEGIYEEYHGGVGSSSNPVASKRYISVSTKCKKIPTVNPKLHQSVSGYFECFPTSLDLGSLDDDDDNNNDDGDSIDLEQPLSKRSRFSLNNPYDEFPIIPTDSESSLMSNRSVTQSCNGSIKTSRTSVDIGFSSKFSTAQHLTNENLDSYRIIRTHTQHPDSCDTSNHGSDSVIDDAFRYDYSNFAEILAKAEQYEENSTKNCSFSYHHHQHDIIISEPYHDNSNSCQIVSNNNDTQKPNQTSNSQQSITACNSQFDSFLSYNAMNIDLQDHSTYEIIKPGLKSLITMFLWKVGATLPQFSESTIGSLVNQLLFPSYKLEPSTASQFMAIKHGNKFMGGKISNESAAYNLKEKKTSLMGIENFFTDLNIGDFLNHELFDINEPQSSNISIPFTESDDFFSTSSNFTGVTGANGGILNNNACALSKTSDNIIGYSDYVDIYSFAPVGVMLLDSRINDGDEMYQKDISSVYDNPNSVMHYYIRANFEVSIVPLPDLLRNVKYYRELFHFYINCATDCMLNCNDEFYAKLNFDNSSSCLIEKNPFKYQLPAIAFENQGILSMLLAISAALLQFKRNCSNLNLGELDQSHASARTLANLGIANNSISKYNYHKPIIQNLVSRAFLELTSNLSSNESHQESMVIIYLVTYLEKITCKELHWKLLDYDLDLVFTAMEFNLEILTADLQDVVVNYIGCSSSSGQLDHFLEFLITWFSTLTVVSGCMFKVTNVSREAIYKEDSLILKPDMFGGDYCVESSTSNMNMVGLDVSLVGELLKIMQLSKEKLQLVNKFRASRYKSSLKLSDIFNMNSGLIAEALVLNKKAVSKLNNVLSKLDGEILKKKQNLVPNGDNSKINDSIACLEVLKSTNKLHVYSALLILYRRVIMIPRDSEIAQKFSTEILNLSFELPKKLDFISSSSSSLNNSVATMFNSCLNFAIVCGAVDTLNYDFKRQAMLKIFELSKGTFNLNSFLAFEIIQENCENGMPLSEIIWNRNFLAFLS</sequence>
<evidence type="ECO:0000313" key="6">
    <source>
        <dbReference type="Proteomes" id="UP001360560"/>
    </source>
</evidence>
<dbReference type="GO" id="GO:0000976">
    <property type="term" value="F:transcription cis-regulatory region binding"/>
    <property type="evidence" value="ECO:0007669"/>
    <property type="project" value="TreeGrafter"/>
</dbReference>
<feature type="region of interest" description="Disordered" evidence="3">
    <location>
        <begin position="1"/>
        <end position="24"/>
    </location>
</feature>
<dbReference type="AlphaFoldDB" id="A0AAV5QHF7"/>
<dbReference type="Gene3D" id="4.10.240.10">
    <property type="entry name" value="Zn(2)-C6 fungal-type DNA-binding domain"/>
    <property type="match status" value="1"/>
</dbReference>
<comment type="subcellular location">
    <subcellularLocation>
        <location evidence="1">Nucleus</location>
    </subcellularLocation>
</comment>
<dbReference type="Proteomes" id="UP001360560">
    <property type="component" value="Unassembled WGS sequence"/>
</dbReference>
<dbReference type="InterPro" id="IPR021858">
    <property type="entry name" value="Fun_TF"/>
</dbReference>
<dbReference type="GO" id="GO:0008270">
    <property type="term" value="F:zinc ion binding"/>
    <property type="evidence" value="ECO:0007669"/>
    <property type="project" value="InterPro"/>
</dbReference>
<evidence type="ECO:0000256" key="2">
    <source>
        <dbReference type="ARBA" id="ARBA00023242"/>
    </source>
</evidence>
<dbReference type="SMART" id="SM00066">
    <property type="entry name" value="GAL4"/>
    <property type="match status" value="1"/>
</dbReference>
<reference evidence="5 6" key="1">
    <citation type="journal article" date="2023" name="Elife">
        <title>Identification of key yeast species and microbe-microbe interactions impacting larval growth of Drosophila in the wild.</title>
        <authorList>
            <person name="Mure A."/>
            <person name="Sugiura Y."/>
            <person name="Maeda R."/>
            <person name="Honda K."/>
            <person name="Sakurai N."/>
            <person name="Takahashi Y."/>
            <person name="Watada M."/>
            <person name="Katoh T."/>
            <person name="Gotoh A."/>
            <person name="Gotoh Y."/>
            <person name="Taniguchi I."/>
            <person name="Nakamura K."/>
            <person name="Hayashi T."/>
            <person name="Katayama T."/>
            <person name="Uemura T."/>
            <person name="Hattori Y."/>
        </authorList>
    </citation>
    <scope>NUCLEOTIDE SEQUENCE [LARGE SCALE GENOMIC DNA]</scope>
    <source>
        <strain evidence="5 6">SC-9</strain>
    </source>
</reference>
<dbReference type="Pfam" id="PF11951">
    <property type="entry name" value="Fungal_trans_2"/>
    <property type="match status" value="1"/>
</dbReference>
<keyword evidence="6" id="KW-1185">Reference proteome</keyword>
<dbReference type="PANTHER" id="PTHR37534:SF43">
    <property type="entry name" value="FINGER DOMAIN PROTEIN, PUTATIVE (AFU_ORTHOLOGUE AFUA_1G01850)-RELATED"/>
    <property type="match status" value="1"/>
</dbReference>